<sequence>MIIYFKQGNYHHQYTGSTCEWDISSRPHPHLLLDTFSIDS</sequence>
<accession>A0A0A9BL87</accession>
<name>A0A0A9BL87_ARUDO</name>
<protein>
    <submittedName>
        <fullName evidence="1">Uncharacterized protein</fullName>
    </submittedName>
</protein>
<organism evidence="1">
    <name type="scientific">Arundo donax</name>
    <name type="common">Giant reed</name>
    <name type="synonym">Donax arundinaceus</name>
    <dbReference type="NCBI Taxonomy" id="35708"/>
    <lineage>
        <taxon>Eukaryota</taxon>
        <taxon>Viridiplantae</taxon>
        <taxon>Streptophyta</taxon>
        <taxon>Embryophyta</taxon>
        <taxon>Tracheophyta</taxon>
        <taxon>Spermatophyta</taxon>
        <taxon>Magnoliopsida</taxon>
        <taxon>Liliopsida</taxon>
        <taxon>Poales</taxon>
        <taxon>Poaceae</taxon>
        <taxon>PACMAD clade</taxon>
        <taxon>Arundinoideae</taxon>
        <taxon>Arundineae</taxon>
        <taxon>Arundo</taxon>
    </lineage>
</organism>
<proteinExistence type="predicted"/>
<dbReference type="EMBL" id="GBRH01237863">
    <property type="protein sequence ID" value="JAD60032.1"/>
    <property type="molecule type" value="Transcribed_RNA"/>
</dbReference>
<evidence type="ECO:0000313" key="1">
    <source>
        <dbReference type="EMBL" id="JAD60032.1"/>
    </source>
</evidence>
<reference evidence="1" key="2">
    <citation type="journal article" date="2015" name="Data Brief">
        <title>Shoot transcriptome of the giant reed, Arundo donax.</title>
        <authorList>
            <person name="Barrero R.A."/>
            <person name="Guerrero F.D."/>
            <person name="Moolhuijzen P."/>
            <person name="Goolsby J.A."/>
            <person name="Tidwell J."/>
            <person name="Bellgard S.E."/>
            <person name="Bellgard M.I."/>
        </authorList>
    </citation>
    <scope>NUCLEOTIDE SEQUENCE</scope>
    <source>
        <tissue evidence="1">Shoot tissue taken approximately 20 cm above the soil surface</tissue>
    </source>
</reference>
<reference evidence="1" key="1">
    <citation type="submission" date="2014-09" db="EMBL/GenBank/DDBJ databases">
        <authorList>
            <person name="Magalhaes I.L.F."/>
            <person name="Oliveira U."/>
            <person name="Santos F.R."/>
            <person name="Vidigal T.H.D.A."/>
            <person name="Brescovit A.D."/>
            <person name="Santos A.J."/>
        </authorList>
    </citation>
    <scope>NUCLEOTIDE SEQUENCE</scope>
    <source>
        <tissue evidence="1">Shoot tissue taken approximately 20 cm above the soil surface</tissue>
    </source>
</reference>
<dbReference type="AlphaFoldDB" id="A0A0A9BL87"/>